<dbReference type="Proteomes" id="UP000297853">
    <property type="component" value="Unassembled WGS sequence"/>
</dbReference>
<proteinExistence type="predicted"/>
<feature type="transmembrane region" description="Helical" evidence="1">
    <location>
        <begin position="399"/>
        <end position="423"/>
    </location>
</feature>
<keyword evidence="3" id="KW-1185">Reference proteome</keyword>
<dbReference type="RefSeq" id="WP_134428457.1">
    <property type="nucleotide sequence ID" value="NZ_SOGQ01000020.1"/>
</dbReference>
<name>A0ABY2JD83_9MICO</name>
<protein>
    <recommendedName>
        <fullName evidence="4">Polyketide antibiotic transporter</fullName>
    </recommendedName>
</protein>
<organism evidence="2 3">
    <name type="scientific">Cryobacterium sinapicolor</name>
    <dbReference type="NCBI Taxonomy" id="1259236"/>
    <lineage>
        <taxon>Bacteria</taxon>
        <taxon>Bacillati</taxon>
        <taxon>Actinomycetota</taxon>
        <taxon>Actinomycetes</taxon>
        <taxon>Micrococcales</taxon>
        <taxon>Microbacteriaceae</taxon>
        <taxon>Cryobacterium</taxon>
    </lineage>
</organism>
<feature type="transmembrane region" description="Helical" evidence="1">
    <location>
        <begin position="302"/>
        <end position="326"/>
    </location>
</feature>
<feature type="transmembrane region" description="Helical" evidence="1">
    <location>
        <begin position="74"/>
        <end position="97"/>
    </location>
</feature>
<keyword evidence="1" id="KW-0812">Transmembrane</keyword>
<feature type="transmembrane region" description="Helical" evidence="1">
    <location>
        <begin position="188"/>
        <end position="204"/>
    </location>
</feature>
<reference evidence="2 3" key="1">
    <citation type="submission" date="2019-03" db="EMBL/GenBank/DDBJ databases">
        <title>Genomics of glacier-inhabiting Cryobacterium strains.</title>
        <authorList>
            <person name="Liu Q."/>
            <person name="Xin Y.-H."/>
        </authorList>
    </citation>
    <scope>NUCLEOTIDE SEQUENCE [LARGE SCALE GENOMIC DNA]</scope>
    <source>
        <strain evidence="2 3">TMT1-23-1</strain>
    </source>
</reference>
<accession>A0ABY2JD83</accession>
<comment type="caution">
    <text evidence="2">The sequence shown here is derived from an EMBL/GenBank/DDBJ whole genome shotgun (WGS) entry which is preliminary data.</text>
</comment>
<feature type="transmembrane region" description="Helical" evidence="1">
    <location>
        <begin position="243"/>
        <end position="262"/>
    </location>
</feature>
<feature type="transmembrane region" description="Helical" evidence="1">
    <location>
        <begin position="520"/>
        <end position="539"/>
    </location>
</feature>
<gene>
    <name evidence="2" type="ORF">E3T28_04805</name>
</gene>
<sequence>MNTLLPLLRLRIRRDRVQLPIWMAVFFGLAAFVVVAVDSSFGTTADRQALMRIAVGSPTILIFRGEPQGADADAVAFFLIFAFLATLVAFMSTFLAVRHTRAEEESGRSELIAATPAGRLIPLLATALHGIAAALAAGVAVTLGLLTAGLDPAGSITSGAAVAGTGIAFLGVGLLAGQVMRTSRGANGLGAALIGLAYTLRAFGDAGGTASADGLSMTSAWPSWLSPIGWGQQTAAFTTNRTAPLLLDLLLAAVLLAVVVLLQSRRDLGSSLIGERPGPEHAPGTLAGSLGLAWRLQRAPMIGWALVGLVLGILVGTLGETVVELVESSSQIGDTLARMAGGRASIIDLFTDTIFGLVGVIAAAAATQAMIRMRQEEVNGSAELLLALPLRRGRWLVDYLLVGTGAMALVLLVAAGGAAAGLASSSEAGTAGTTDTADRVASAVASGLAQAPAALLVLVIAALLFVFVPRLSTGLSWGVLLGAAFIGEFGELFGLPDWLLTLSPFTHTPTIGAADVEWSGAWWMLGVALAGAVVAGVGIRRRDLAL</sequence>
<feature type="transmembrane region" description="Helical" evidence="1">
    <location>
        <begin position="443"/>
        <end position="468"/>
    </location>
</feature>
<evidence type="ECO:0008006" key="4">
    <source>
        <dbReference type="Google" id="ProtNLM"/>
    </source>
</evidence>
<evidence type="ECO:0000313" key="3">
    <source>
        <dbReference type="Proteomes" id="UP000297853"/>
    </source>
</evidence>
<feature type="transmembrane region" description="Helical" evidence="1">
    <location>
        <begin position="156"/>
        <end position="176"/>
    </location>
</feature>
<evidence type="ECO:0000313" key="2">
    <source>
        <dbReference type="EMBL" id="TFD02922.1"/>
    </source>
</evidence>
<keyword evidence="1" id="KW-0472">Membrane</keyword>
<feature type="transmembrane region" description="Helical" evidence="1">
    <location>
        <begin position="21"/>
        <end position="41"/>
    </location>
</feature>
<feature type="transmembrane region" description="Helical" evidence="1">
    <location>
        <begin position="475"/>
        <end position="500"/>
    </location>
</feature>
<dbReference type="EMBL" id="SOGQ01000020">
    <property type="protein sequence ID" value="TFD02922.1"/>
    <property type="molecule type" value="Genomic_DNA"/>
</dbReference>
<feature type="transmembrane region" description="Helical" evidence="1">
    <location>
        <begin position="346"/>
        <end position="366"/>
    </location>
</feature>
<keyword evidence="1" id="KW-1133">Transmembrane helix</keyword>
<evidence type="ECO:0000256" key="1">
    <source>
        <dbReference type="SAM" id="Phobius"/>
    </source>
</evidence>
<feature type="transmembrane region" description="Helical" evidence="1">
    <location>
        <begin position="117"/>
        <end position="150"/>
    </location>
</feature>